<evidence type="ECO:0000313" key="3">
    <source>
        <dbReference type="Proteomes" id="UP000002236"/>
    </source>
</evidence>
<evidence type="ECO:0000256" key="1">
    <source>
        <dbReference type="SAM" id="Coils"/>
    </source>
</evidence>
<organism evidence="2 3">
    <name type="scientific">Aeromonas phage phiAS5</name>
    <dbReference type="NCBI Taxonomy" id="879630"/>
    <lineage>
        <taxon>Viruses</taxon>
        <taxon>Duplodnaviria</taxon>
        <taxon>Heunggongvirae</taxon>
        <taxon>Uroviricota</taxon>
        <taxon>Caudoviricetes</taxon>
        <taxon>Pantevenvirales</taxon>
        <taxon>Straboviridae</taxon>
        <taxon>Chrysonvirus</taxon>
        <taxon>Chrysonvirus as5</taxon>
    </lineage>
</organism>
<dbReference type="EMBL" id="HM452126">
    <property type="protein sequence ID" value="ADM79895.1"/>
    <property type="molecule type" value="Genomic_DNA"/>
</dbReference>
<dbReference type="OrthoDB" id="34978at10239"/>
<dbReference type="RefSeq" id="YP_003969341.1">
    <property type="nucleotide sequence ID" value="NC_014636.1"/>
</dbReference>
<gene>
    <name evidence="2" type="ORF">phiAS5_ORF0052</name>
</gene>
<evidence type="ECO:0000313" key="2">
    <source>
        <dbReference type="EMBL" id="ADM79895.1"/>
    </source>
</evidence>
<name>E1A2E9_9CAUD</name>
<accession>E1A2E9</accession>
<dbReference type="Proteomes" id="UP000002236">
    <property type="component" value="Segment"/>
</dbReference>
<feature type="coiled-coil region" evidence="1">
    <location>
        <begin position="10"/>
        <end position="44"/>
    </location>
</feature>
<keyword evidence="1" id="KW-0175">Coiled coil</keyword>
<dbReference type="GeneID" id="9861459"/>
<sequence>MDDERVTVLMENMELSVEQVADKVEQFQKEIDEEKKNRIQLVQSISMINDLTWESPAEFSTSAFRETPHWLQHGNKRGIYKCR</sequence>
<proteinExistence type="predicted"/>
<protein>
    <submittedName>
        <fullName evidence="2">Uncharacterized protein</fullName>
    </submittedName>
</protein>
<dbReference type="KEGG" id="vg:9861459"/>
<keyword evidence="3" id="KW-1185">Reference proteome</keyword>
<reference evidence="2 3" key="1">
    <citation type="journal article" date="2012" name="Vet. Microbiol.">
        <title>Complete genome sequence and characterization of a broad-host range T4-like bacteriophage phiAS5 infecting Aeromonas salmonicida subsp. salmonicida.</title>
        <authorList>
            <person name="Kim J.H."/>
            <person name="Son J.S."/>
            <person name="Choi Y.J."/>
            <person name="Choresca C.H.Jr."/>
            <person name="Shin S.P."/>
            <person name="Han J.E."/>
            <person name="Jun J.W."/>
            <person name="Park S.C."/>
        </authorList>
    </citation>
    <scope>NUCLEOTIDE SEQUENCE [LARGE SCALE GENOMIC DNA]</scope>
</reference>